<accession>A0A419V3N0</accession>
<organism evidence="2 3">
    <name type="scientific">Sinobaca qinghaiensis</name>
    <dbReference type="NCBI Taxonomy" id="342944"/>
    <lineage>
        <taxon>Bacteria</taxon>
        <taxon>Bacillati</taxon>
        <taxon>Bacillota</taxon>
        <taxon>Bacilli</taxon>
        <taxon>Bacillales</taxon>
        <taxon>Sporolactobacillaceae</taxon>
        <taxon>Sinobaca</taxon>
    </lineage>
</organism>
<evidence type="ECO:0000256" key="1">
    <source>
        <dbReference type="SAM" id="Phobius"/>
    </source>
</evidence>
<dbReference type="AlphaFoldDB" id="A0A419V3N0"/>
<keyword evidence="3" id="KW-1185">Reference proteome</keyword>
<sequence length="119" mass="13463">MNTKSLVLGISVGTIAGSIIMLLTSPSSGRKNRDALIRGDWTYWRDSSASKKGKRLMQDWQDMAAEGFEAVDGFSKEMSKTYTRYKEEVEPEVETIQSQIKEISEAVSQLNKKIRKELK</sequence>
<proteinExistence type="predicted"/>
<feature type="transmembrane region" description="Helical" evidence="1">
    <location>
        <begin position="6"/>
        <end position="24"/>
    </location>
</feature>
<gene>
    <name evidence="2" type="ORF">ATL39_2338</name>
</gene>
<dbReference type="OrthoDB" id="2989636at2"/>
<name>A0A419V3N0_9BACL</name>
<protein>
    <submittedName>
        <fullName evidence="2">Gas vesicle protein</fullName>
    </submittedName>
</protein>
<dbReference type="EMBL" id="RAPK01000009">
    <property type="protein sequence ID" value="RKD73133.1"/>
    <property type="molecule type" value="Genomic_DNA"/>
</dbReference>
<keyword evidence="1" id="KW-1133">Transmembrane helix</keyword>
<comment type="caution">
    <text evidence="2">The sequence shown here is derived from an EMBL/GenBank/DDBJ whole genome shotgun (WGS) entry which is preliminary data.</text>
</comment>
<evidence type="ECO:0000313" key="3">
    <source>
        <dbReference type="Proteomes" id="UP000285120"/>
    </source>
</evidence>
<keyword evidence="1" id="KW-0812">Transmembrane</keyword>
<dbReference type="RefSeq" id="WP_120193508.1">
    <property type="nucleotide sequence ID" value="NZ_RAPK01000009.1"/>
</dbReference>
<reference evidence="2 3" key="1">
    <citation type="submission" date="2018-09" db="EMBL/GenBank/DDBJ databases">
        <title>Genomic Encyclopedia of Archaeal and Bacterial Type Strains, Phase II (KMG-II): from individual species to whole genera.</title>
        <authorList>
            <person name="Goeker M."/>
        </authorList>
    </citation>
    <scope>NUCLEOTIDE SEQUENCE [LARGE SCALE GENOMIC DNA]</scope>
    <source>
        <strain evidence="2 3">DSM 17008</strain>
    </source>
</reference>
<keyword evidence="1" id="KW-0472">Membrane</keyword>
<dbReference type="Proteomes" id="UP000285120">
    <property type="component" value="Unassembled WGS sequence"/>
</dbReference>
<evidence type="ECO:0000313" key="2">
    <source>
        <dbReference type="EMBL" id="RKD73133.1"/>
    </source>
</evidence>